<feature type="region of interest" description="Disordered" evidence="7">
    <location>
        <begin position="89"/>
        <end position="109"/>
    </location>
</feature>
<organism evidence="8 9">
    <name type="scientific">Mycoemilia scoparia</name>
    <dbReference type="NCBI Taxonomy" id="417184"/>
    <lineage>
        <taxon>Eukaryota</taxon>
        <taxon>Fungi</taxon>
        <taxon>Fungi incertae sedis</taxon>
        <taxon>Zoopagomycota</taxon>
        <taxon>Kickxellomycotina</taxon>
        <taxon>Kickxellomycetes</taxon>
        <taxon>Kickxellales</taxon>
        <taxon>Kickxellaceae</taxon>
        <taxon>Mycoemilia</taxon>
    </lineage>
</organism>
<dbReference type="OrthoDB" id="6495301at2759"/>
<evidence type="ECO:0000313" key="8">
    <source>
        <dbReference type="EMBL" id="KAJ1922253.1"/>
    </source>
</evidence>
<proteinExistence type="inferred from homology"/>
<dbReference type="GO" id="GO:0005739">
    <property type="term" value="C:mitochondrion"/>
    <property type="evidence" value="ECO:0007669"/>
    <property type="project" value="UniProtKB-SubCell"/>
</dbReference>
<dbReference type="GO" id="GO:1990904">
    <property type="term" value="C:ribonucleoprotein complex"/>
    <property type="evidence" value="ECO:0007669"/>
    <property type="project" value="UniProtKB-KW"/>
</dbReference>
<evidence type="ECO:0000256" key="4">
    <source>
        <dbReference type="ARBA" id="ARBA00023128"/>
    </source>
</evidence>
<accession>A0A9W8DTG6</accession>
<dbReference type="PANTHER" id="PTHR13362:SF2">
    <property type="entry name" value="SMALL RIBOSOMAL SUBUNIT PROTEIN MS33"/>
    <property type="match status" value="1"/>
</dbReference>
<dbReference type="EMBL" id="JANBPU010000001">
    <property type="protein sequence ID" value="KAJ1922253.1"/>
    <property type="molecule type" value="Genomic_DNA"/>
</dbReference>
<evidence type="ECO:0000313" key="9">
    <source>
        <dbReference type="Proteomes" id="UP001150538"/>
    </source>
</evidence>
<evidence type="ECO:0000256" key="5">
    <source>
        <dbReference type="ARBA" id="ARBA00023274"/>
    </source>
</evidence>
<name>A0A9W8DTG6_9FUNG</name>
<keyword evidence="4" id="KW-0496">Mitochondrion</keyword>
<dbReference type="Proteomes" id="UP001150538">
    <property type="component" value="Unassembled WGS sequence"/>
</dbReference>
<keyword evidence="5" id="KW-0687">Ribonucleoprotein</keyword>
<comment type="similarity">
    <text evidence="2">Belongs to the mitochondrion-specific ribosomal protein mS33 family.</text>
</comment>
<sequence>MSQGLAARKLKLAELTSKVFQHAFNPTNARTGRYIMRQNLAGEKIYSYYPRPELLSGLKFRKLDMAFPELELLNLDEEERLLKVEKLKRRGKGTPKKGEGRRAALGKKK</sequence>
<evidence type="ECO:0000256" key="6">
    <source>
        <dbReference type="ARBA" id="ARBA00035132"/>
    </source>
</evidence>
<dbReference type="AlphaFoldDB" id="A0A9W8DTG6"/>
<keyword evidence="3 8" id="KW-0689">Ribosomal protein</keyword>
<dbReference type="GO" id="GO:0005840">
    <property type="term" value="C:ribosome"/>
    <property type="evidence" value="ECO:0007669"/>
    <property type="project" value="UniProtKB-KW"/>
</dbReference>
<evidence type="ECO:0000256" key="2">
    <source>
        <dbReference type="ARBA" id="ARBA00008970"/>
    </source>
</evidence>
<comment type="caution">
    <text evidence="8">The sequence shown here is derived from an EMBL/GenBank/DDBJ whole genome shotgun (WGS) entry which is preliminary data.</text>
</comment>
<dbReference type="PANTHER" id="PTHR13362">
    <property type="entry name" value="MITOCHONDRIAL RIBOSOMAL PROTEIN S33"/>
    <property type="match status" value="1"/>
</dbReference>
<dbReference type="InterPro" id="IPR013219">
    <property type="entry name" value="Ribosomal_mS33"/>
</dbReference>
<reference evidence="8" key="1">
    <citation type="submission" date="2022-07" db="EMBL/GenBank/DDBJ databases">
        <title>Phylogenomic reconstructions and comparative analyses of Kickxellomycotina fungi.</title>
        <authorList>
            <person name="Reynolds N.K."/>
            <person name="Stajich J.E."/>
            <person name="Barry K."/>
            <person name="Grigoriev I.V."/>
            <person name="Crous P."/>
            <person name="Smith M.E."/>
        </authorList>
    </citation>
    <scope>NUCLEOTIDE SEQUENCE</scope>
    <source>
        <strain evidence="8">NBRC 100468</strain>
    </source>
</reference>
<dbReference type="Pfam" id="PF08293">
    <property type="entry name" value="MRP-S33"/>
    <property type="match status" value="1"/>
</dbReference>
<evidence type="ECO:0000256" key="3">
    <source>
        <dbReference type="ARBA" id="ARBA00022980"/>
    </source>
</evidence>
<evidence type="ECO:0000256" key="1">
    <source>
        <dbReference type="ARBA" id="ARBA00004173"/>
    </source>
</evidence>
<keyword evidence="9" id="KW-1185">Reference proteome</keyword>
<evidence type="ECO:0000256" key="7">
    <source>
        <dbReference type="SAM" id="MobiDB-lite"/>
    </source>
</evidence>
<comment type="subcellular location">
    <subcellularLocation>
        <location evidence="1">Mitochondrion</location>
    </subcellularLocation>
</comment>
<protein>
    <recommendedName>
        <fullName evidence="6">Small ribosomal subunit protein mS33</fullName>
    </recommendedName>
</protein>
<gene>
    <name evidence="8" type="primary">RSM27</name>
    <name evidence="8" type="ORF">H4219_000115</name>
</gene>